<protein>
    <submittedName>
        <fullName evidence="1">Uncharacterized protein</fullName>
    </submittedName>
</protein>
<reference evidence="1 2" key="1">
    <citation type="journal article" date="2021" name="Microorganisms">
        <title>Genome Evolution of Filamentous Cyanobacterium Nostoc Species: From Facultative Symbiosis to Free Living.</title>
        <authorList>
            <person name="Huo D."/>
            <person name="Li H."/>
            <person name="Cai F."/>
            <person name="Guo X."/>
            <person name="Qiao Z."/>
            <person name="Wang W."/>
            <person name="Yu G."/>
            <person name="Li R."/>
        </authorList>
    </citation>
    <scope>NUCLEOTIDE SEQUENCE [LARGE SCALE GENOMIC DNA]</scope>
    <source>
        <strain evidence="1 2">CHAB 5714</strain>
    </source>
</reference>
<dbReference type="Proteomes" id="UP001199525">
    <property type="component" value="Unassembled WGS sequence"/>
</dbReference>
<evidence type="ECO:0000313" key="1">
    <source>
        <dbReference type="EMBL" id="MCC5601005.1"/>
    </source>
</evidence>
<dbReference type="RefSeq" id="WP_229486058.1">
    <property type="nucleotide sequence ID" value="NZ_JAIVFQ010000025.1"/>
</dbReference>
<proteinExistence type="predicted"/>
<name>A0ABS8IA74_9NOSO</name>
<keyword evidence="2" id="KW-1185">Reference proteome</keyword>
<comment type="caution">
    <text evidence="1">The sequence shown here is derived from an EMBL/GenBank/DDBJ whole genome shotgun (WGS) entry which is preliminary data.</text>
</comment>
<evidence type="ECO:0000313" key="2">
    <source>
        <dbReference type="Proteomes" id="UP001199525"/>
    </source>
</evidence>
<dbReference type="EMBL" id="JAIVFQ010000025">
    <property type="protein sequence ID" value="MCC5601005.1"/>
    <property type="molecule type" value="Genomic_DNA"/>
</dbReference>
<gene>
    <name evidence="1" type="ORF">LC586_17780</name>
</gene>
<sequence>MSVYIIALSGVNHVTLDQLIALPEVAPDAAVKHFADIIYINTLDRPLDEKTTKLIYQASEQYIIEYHKRHNISQL</sequence>
<organism evidence="1 2">
    <name type="scientific">Nostoc favosum CHAB5714</name>
    <dbReference type="NCBI Taxonomy" id="2780399"/>
    <lineage>
        <taxon>Bacteria</taxon>
        <taxon>Bacillati</taxon>
        <taxon>Cyanobacteriota</taxon>
        <taxon>Cyanophyceae</taxon>
        <taxon>Nostocales</taxon>
        <taxon>Nostocaceae</taxon>
        <taxon>Nostoc</taxon>
        <taxon>Nostoc favosum</taxon>
    </lineage>
</organism>
<accession>A0ABS8IA74</accession>